<protein>
    <submittedName>
        <fullName evidence="8">Sensor histidine kinase</fullName>
        <ecNumber evidence="8">2.7.13.3</ecNumber>
    </submittedName>
</protein>
<dbReference type="GO" id="GO:0004673">
    <property type="term" value="F:protein histidine kinase activity"/>
    <property type="evidence" value="ECO:0007669"/>
    <property type="project" value="UniProtKB-EC"/>
</dbReference>
<keyword evidence="3" id="KW-0597">Phosphoprotein</keyword>
<dbReference type="PANTHER" id="PTHR34220">
    <property type="entry name" value="SENSOR HISTIDINE KINASE YPDA"/>
    <property type="match status" value="1"/>
</dbReference>
<sequence>MHLLRKLVPRQLKTRLFAAFGVMFLLPYTIMTVYNFQEIEKLMRDRISEQDRESLATMLQSLESMMGIAVKTATLLEQDPVVSGILASPGQYDALERKRLIESKFQSISNSFFLSGTQVYYTLIDFEGHVYTSFLPEDQLDYGRLLETLAPRGSAAGDRKYTWKSSDSNYVSRDISRSPYVITLNTAFQDEDLKPVGIARISIDYMQWFRAETAGPDDGQNYFIVDRAGQVIQQSNPGASFPAEAAALLDDTAEPGPLLIRGRSESMYNYGYLSELQWYVVKEVPLDRLYGEVDRQRGKYFMTLLLLSAAFMGMTYWITTAITSPLKKLQKKMENISDADLGRTVLPDRRGAEEIAALSRSFNRMMADMNKLIGRLRLEERQRQAVRFQVLLSQMDPHFLLNTLNTIKCIALSKDDEETHDICVSLGKLLEVSLDLEVDMIFLKDEIELVQAYIFIQNIRYGHKFAIEYEFEDAFRYALVPKATLQPLVENAIYHGFAARREGLIKVRAYRRSECLMLEVEDNGSGLAPGPKAYRKRKGIGIQNIRERLELLFGRQASLELLGMEQGAMARITIPLLLSTPYAEGGNEHGMVGDRRGG</sequence>
<evidence type="ECO:0000256" key="3">
    <source>
        <dbReference type="ARBA" id="ARBA00022553"/>
    </source>
</evidence>
<feature type="domain" description="HAMP" evidence="7">
    <location>
        <begin position="320"/>
        <end position="374"/>
    </location>
</feature>
<name>A0ABW5R159_9BACL</name>
<evidence type="ECO:0000256" key="2">
    <source>
        <dbReference type="ARBA" id="ARBA00022475"/>
    </source>
</evidence>
<evidence type="ECO:0000256" key="6">
    <source>
        <dbReference type="SAM" id="Phobius"/>
    </source>
</evidence>
<dbReference type="Pfam" id="PF00672">
    <property type="entry name" value="HAMP"/>
    <property type="match status" value="1"/>
</dbReference>
<evidence type="ECO:0000256" key="5">
    <source>
        <dbReference type="ARBA" id="ARBA00023136"/>
    </source>
</evidence>
<dbReference type="Gene3D" id="6.10.340.10">
    <property type="match status" value="1"/>
</dbReference>
<evidence type="ECO:0000256" key="4">
    <source>
        <dbReference type="ARBA" id="ARBA00022679"/>
    </source>
</evidence>
<keyword evidence="2" id="KW-1003">Cell membrane</keyword>
<keyword evidence="8" id="KW-0418">Kinase</keyword>
<accession>A0ABW5R159</accession>
<comment type="caution">
    <text evidence="8">The sequence shown here is derived from an EMBL/GenBank/DDBJ whole genome shotgun (WGS) entry which is preliminary data.</text>
</comment>
<dbReference type="CDD" id="cd06225">
    <property type="entry name" value="HAMP"/>
    <property type="match status" value="1"/>
</dbReference>
<dbReference type="InterPro" id="IPR010559">
    <property type="entry name" value="Sig_transdc_His_kin_internal"/>
</dbReference>
<organism evidence="8 9">
    <name type="scientific">Paenibacillus thailandensis</name>
    <dbReference type="NCBI Taxonomy" id="393250"/>
    <lineage>
        <taxon>Bacteria</taxon>
        <taxon>Bacillati</taxon>
        <taxon>Bacillota</taxon>
        <taxon>Bacilli</taxon>
        <taxon>Bacillales</taxon>
        <taxon>Paenibacillaceae</taxon>
        <taxon>Paenibacillus</taxon>
    </lineage>
</organism>
<dbReference type="InterPro" id="IPR003660">
    <property type="entry name" value="HAMP_dom"/>
</dbReference>
<keyword evidence="4 8" id="KW-0808">Transferase</keyword>
<proteinExistence type="predicted"/>
<dbReference type="SUPFAM" id="SSF55874">
    <property type="entry name" value="ATPase domain of HSP90 chaperone/DNA topoisomerase II/histidine kinase"/>
    <property type="match status" value="1"/>
</dbReference>
<dbReference type="Pfam" id="PF06580">
    <property type="entry name" value="His_kinase"/>
    <property type="match status" value="1"/>
</dbReference>
<dbReference type="EMBL" id="JBHUMY010000023">
    <property type="protein sequence ID" value="MFD2662176.1"/>
    <property type="molecule type" value="Genomic_DNA"/>
</dbReference>
<evidence type="ECO:0000256" key="1">
    <source>
        <dbReference type="ARBA" id="ARBA00004651"/>
    </source>
</evidence>
<reference evidence="9" key="1">
    <citation type="journal article" date="2019" name="Int. J. Syst. Evol. Microbiol.">
        <title>The Global Catalogue of Microorganisms (GCM) 10K type strain sequencing project: providing services to taxonomists for standard genome sequencing and annotation.</title>
        <authorList>
            <consortium name="The Broad Institute Genomics Platform"/>
            <consortium name="The Broad Institute Genome Sequencing Center for Infectious Disease"/>
            <person name="Wu L."/>
            <person name="Ma J."/>
        </authorList>
    </citation>
    <scope>NUCLEOTIDE SEQUENCE [LARGE SCALE GENOMIC DNA]</scope>
    <source>
        <strain evidence="9">TISTR 1827</strain>
    </source>
</reference>
<gene>
    <name evidence="8" type="ORF">ACFSW5_18120</name>
</gene>
<keyword evidence="5 6" id="KW-0472">Membrane</keyword>
<evidence type="ECO:0000313" key="9">
    <source>
        <dbReference type="Proteomes" id="UP001597493"/>
    </source>
</evidence>
<comment type="subcellular location">
    <subcellularLocation>
        <location evidence="1">Cell membrane</location>
        <topology evidence="1">Multi-pass membrane protein</topology>
    </subcellularLocation>
</comment>
<evidence type="ECO:0000313" key="8">
    <source>
        <dbReference type="EMBL" id="MFD2662176.1"/>
    </source>
</evidence>
<dbReference type="PROSITE" id="PS50885">
    <property type="entry name" value="HAMP"/>
    <property type="match status" value="1"/>
</dbReference>
<feature type="transmembrane region" description="Helical" evidence="6">
    <location>
        <begin position="300"/>
        <end position="318"/>
    </location>
</feature>
<dbReference type="EC" id="2.7.13.3" evidence="8"/>
<dbReference type="InterPro" id="IPR050640">
    <property type="entry name" value="Bact_2-comp_sensor_kinase"/>
</dbReference>
<evidence type="ECO:0000259" key="7">
    <source>
        <dbReference type="PROSITE" id="PS50885"/>
    </source>
</evidence>
<dbReference type="InterPro" id="IPR036890">
    <property type="entry name" value="HATPase_C_sf"/>
</dbReference>
<dbReference type="SMART" id="SM00304">
    <property type="entry name" value="HAMP"/>
    <property type="match status" value="1"/>
</dbReference>
<keyword evidence="6" id="KW-0812">Transmembrane</keyword>
<dbReference type="Proteomes" id="UP001597493">
    <property type="component" value="Unassembled WGS sequence"/>
</dbReference>
<keyword evidence="6" id="KW-1133">Transmembrane helix</keyword>
<keyword evidence="9" id="KW-1185">Reference proteome</keyword>
<dbReference type="SUPFAM" id="SSF158472">
    <property type="entry name" value="HAMP domain-like"/>
    <property type="match status" value="1"/>
</dbReference>
<feature type="transmembrane region" description="Helical" evidence="6">
    <location>
        <begin position="16"/>
        <end position="36"/>
    </location>
</feature>
<dbReference type="RefSeq" id="WP_379276041.1">
    <property type="nucleotide sequence ID" value="NZ_JBHUGT010000023.1"/>
</dbReference>
<dbReference type="Gene3D" id="3.30.565.10">
    <property type="entry name" value="Histidine kinase-like ATPase, C-terminal domain"/>
    <property type="match status" value="1"/>
</dbReference>
<dbReference type="PANTHER" id="PTHR34220:SF9">
    <property type="entry name" value="SIGNAL TRANSDUCTION HISTIDINE KINASE INTERNAL REGION DOMAIN-CONTAINING PROTEIN"/>
    <property type="match status" value="1"/>
</dbReference>